<evidence type="ECO:0000256" key="3">
    <source>
        <dbReference type="ARBA" id="ARBA00022723"/>
    </source>
</evidence>
<dbReference type="InterPro" id="IPR029052">
    <property type="entry name" value="Metallo-depent_PP-like"/>
</dbReference>
<feature type="region of interest" description="Disordered" evidence="6">
    <location>
        <begin position="1"/>
        <end position="23"/>
    </location>
</feature>
<dbReference type="GO" id="GO:0046872">
    <property type="term" value="F:metal ion binding"/>
    <property type="evidence" value="ECO:0007669"/>
    <property type="project" value="UniProtKB-KW"/>
</dbReference>
<proteinExistence type="predicted"/>
<gene>
    <name evidence="8" type="ordered locus">Isop_2840</name>
</gene>
<dbReference type="STRING" id="575540.Isop_2840"/>
<organism evidence="8 9">
    <name type="scientific">Isosphaera pallida (strain ATCC 43644 / DSM 9630 / IS1B)</name>
    <dbReference type="NCBI Taxonomy" id="575540"/>
    <lineage>
        <taxon>Bacteria</taxon>
        <taxon>Pseudomonadati</taxon>
        <taxon>Planctomycetota</taxon>
        <taxon>Planctomycetia</taxon>
        <taxon>Isosphaerales</taxon>
        <taxon>Isosphaeraceae</taxon>
        <taxon>Isosphaera</taxon>
    </lineage>
</organism>
<keyword evidence="2" id="KW-0997">Cell inner membrane</keyword>
<dbReference type="SUPFAM" id="SSF56300">
    <property type="entry name" value="Metallo-dependent phosphatases"/>
    <property type="match status" value="1"/>
</dbReference>
<keyword evidence="3" id="KW-0479">Metal-binding</keyword>
<accession>E8R1I8</accession>
<sequence>MLPSIRRKRADDPIPPRDPSDPRPYDCLVISDLHLGSALCQAKLIEEFLEWAVDHTRELVINGDIFDDLNFKRLSKRHFACLKLIRRHSDRDDFKVVWMRGNHDGPAEIVSHIVGVEIWDEYVYRNGEVDLLIFHGDQFDTIITNYALLTNLACGTYYFIQKYAPHNTSRWLRRTTKRWQRNSTLIQQRAIEYARSQGYRYVTCGHTHLPLTAVSEDGITYINSGTWMDLPPCPFVSVRGSEVKLETWPRMLEGPFHSSDQTAVTIQTSSTRPESAAPCETACSNADPMSIAASYNATTPPG</sequence>
<evidence type="ECO:0000259" key="7">
    <source>
        <dbReference type="Pfam" id="PF00149"/>
    </source>
</evidence>
<name>E8R1I8_ISOPI</name>
<keyword evidence="4" id="KW-0472">Membrane</keyword>
<evidence type="ECO:0000313" key="9">
    <source>
        <dbReference type="Proteomes" id="UP000008631"/>
    </source>
</evidence>
<dbReference type="HOGENOM" id="CLU_061126_1_1_0"/>
<keyword evidence="5" id="KW-0464">Manganese</keyword>
<evidence type="ECO:0000256" key="5">
    <source>
        <dbReference type="ARBA" id="ARBA00023211"/>
    </source>
</evidence>
<dbReference type="EMBL" id="CP002353">
    <property type="protein sequence ID" value="ADV63406.1"/>
    <property type="molecule type" value="Genomic_DNA"/>
</dbReference>
<dbReference type="CDD" id="cd07398">
    <property type="entry name" value="MPP_YbbF-LpxH"/>
    <property type="match status" value="1"/>
</dbReference>
<dbReference type="Gene3D" id="3.60.21.10">
    <property type="match status" value="1"/>
</dbReference>
<evidence type="ECO:0000313" key="8">
    <source>
        <dbReference type="EMBL" id="ADV63406.1"/>
    </source>
</evidence>
<dbReference type="Proteomes" id="UP000008631">
    <property type="component" value="Chromosome"/>
</dbReference>
<dbReference type="PANTHER" id="PTHR34990">
    <property type="entry name" value="UDP-2,3-DIACYLGLUCOSAMINE HYDROLASE-RELATED"/>
    <property type="match status" value="1"/>
</dbReference>
<keyword evidence="9" id="KW-1185">Reference proteome</keyword>
<evidence type="ECO:0000256" key="2">
    <source>
        <dbReference type="ARBA" id="ARBA00022519"/>
    </source>
</evidence>
<evidence type="ECO:0000256" key="4">
    <source>
        <dbReference type="ARBA" id="ARBA00023136"/>
    </source>
</evidence>
<dbReference type="InParanoid" id="E8R1I8"/>
<dbReference type="RefSeq" id="WP_013565694.1">
    <property type="nucleotide sequence ID" value="NC_014962.1"/>
</dbReference>
<evidence type="ECO:0000256" key="1">
    <source>
        <dbReference type="ARBA" id="ARBA00022475"/>
    </source>
</evidence>
<dbReference type="InterPro" id="IPR004843">
    <property type="entry name" value="Calcineurin-like_PHP"/>
</dbReference>
<dbReference type="AlphaFoldDB" id="E8R1I8"/>
<feature type="domain" description="Calcineurin-like phosphoesterase" evidence="7">
    <location>
        <begin position="28"/>
        <end position="209"/>
    </location>
</feature>
<protein>
    <recommendedName>
        <fullName evidence="7">Calcineurin-like phosphoesterase domain-containing protein</fullName>
    </recommendedName>
</protein>
<dbReference type="eggNOG" id="COG2908">
    <property type="taxonomic scope" value="Bacteria"/>
</dbReference>
<dbReference type="Pfam" id="PF00149">
    <property type="entry name" value="Metallophos"/>
    <property type="match status" value="1"/>
</dbReference>
<feature type="compositionally biased region" description="Basic and acidic residues" evidence="6">
    <location>
        <begin position="9"/>
        <end position="23"/>
    </location>
</feature>
<dbReference type="GO" id="GO:0016020">
    <property type="term" value="C:membrane"/>
    <property type="evidence" value="ECO:0007669"/>
    <property type="project" value="GOC"/>
</dbReference>
<dbReference type="GO" id="GO:0008758">
    <property type="term" value="F:UDP-2,3-diacylglucosamine hydrolase activity"/>
    <property type="evidence" value="ECO:0007669"/>
    <property type="project" value="TreeGrafter"/>
</dbReference>
<reference key="1">
    <citation type="submission" date="2010-11" db="EMBL/GenBank/DDBJ databases">
        <title>The complete sequence of chromosome of Isophaera pallida ATCC 43644.</title>
        <authorList>
            <consortium name="US DOE Joint Genome Institute (JGI-PGF)"/>
            <person name="Lucas S."/>
            <person name="Copeland A."/>
            <person name="Lapidus A."/>
            <person name="Bruce D."/>
            <person name="Goodwin L."/>
            <person name="Pitluck S."/>
            <person name="Kyrpides N."/>
            <person name="Mavromatis K."/>
            <person name="Pagani I."/>
            <person name="Ivanova N."/>
            <person name="Saunders E."/>
            <person name="Brettin T."/>
            <person name="Detter J.C."/>
            <person name="Han C."/>
            <person name="Tapia R."/>
            <person name="Land M."/>
            <person name="Hauser L."/>
            <person name="Markowitz V."/>
            <person name="Cheng J.-F."/>
            <person name="Hugenholtz P."/>
            <person name="Woyke T."/>
            <person name="Wu D."/>
            <person name="Eisen J.A."/>
        </authorList>
    </citation>
    <scope>NUCLEOTIDE SEQUENCE</scope>
    <source>
        <strain>ATCC 43644</strain>
    </source>
</reference>
<evidence type="ECO:0000256" key="6">
    <source>
        <dbReference type="SAM" id="MobiDB-lite"/>
    </source>
</evidence>
<dbReference type="InterPro" id="IPR043461">
    <property type="entry name" value="LpxH-like"/>
</dbReference>
<reference evidence="8 9" key="2">
    <citation type="journal article" date="2011" name="Stand. Genomic Sci.">
        <title>Complete genome sequence of Isosphaera pallida type strain (IS1B).</title>
        <authorList>
            <consortium name="US DOE Joint Genome Institute (JGI-PGF)"/>
            <person name="Goker M."/>
            <person name="Cleland D."/>
            <person name="Saunders E."/>
            <person name="Lapidus A."/>
            <person name="Nolan M."/>
            <person name="Lucas S."/>
            <person name="Hammon N."/>
            <person name="Deshpande S."/>
            <person name="Cheng J.F."/>
            <person name="Tapia R."/>
            <person name="Han C."/>
            <person name="Goodwin L."/>
            <person name="Pitluck S."/>
            <person name="Liolios K."/>
            <person name="Pagani I."/>
            <person name="Ivanova N."/>
            <person name="Mavromatis K."/>
            <person name="Pati A."/>
            <person name="Chen A."/>
            <person name="Palaniappan K."/>
            <person name="Land M."/>
            <person name="Hauser L."/>
            <person name="Chang Y.J."/>
            <person name="Jeffries C.D."/>
            <person name="Detter J.C."/>
            <person name="Beck B."/>
            <person name="Woyke T."/>
            <person name="Bristow J."/>
            <person name="Eisen J.A."/>
            <person name="Markowitz V."/>
            <person name="Hugenholtz P."/>
            <person name="Kyrpides N.C."/>
            <person name="Klenk H.P."/>
        </authorList>
    </citation>
    <scope>NUCLEOTIDE SEQUENCE [LARGE SCALE GENOMIC DNA]</scope>
    <source>
        <strain evidence="9">ATCC 43644 / DSM 9630 / IS1B</strain>
    </source>
</reference>
<dbReference type="KEGG" id="ipa:Isop_2840"/>
<dbReference type="GO" id="GO:0009245">
    <property type="term" value="P:lipid A biosynthetic process"/>
    <property type="evidence" value="ECO:0007669"/>
    <property type="project" value="TreeGrafter"/>
</dbReference>
<keyword evidence="1" id="KW-1003">Cell membrane</keyword>